<dbReference type="Gene3D" id="1.10.287.110">
    <property type="entry name" value="DnaJ domain"/>
    <property type="match status" value="1"/>
</dbReference>
<dbReference type="InterPro" id="IPR002939">
    <property type="entry name" value="DnaJ_C"/>
</dbReference>
<dbReference type="InterPro" id="IPR018253">
    <property type="entry name" value="DnaJ_domain_CS"/>
</dbReference>
<evidence type="ECO:0000313" key="6">
    <source>
        <dbReference type="Proteomes" id="UP001241472"/>
    </source>
</evidence>
<dbReference type="SUPFAM" id="SSF49493">
    <property type="entry name" value="HSP40/DnaJ peptide-binding domain"/>
    <property type="match status" value="2"/>
</dbReference>
<dbReference type="Pfam" id="PF01556">
    <property type="entry name" value="DnaJ_C"/>
    <property type="match status" value="1"/>
</dbReference>
<dbReference type="SUPFAM" id="SSF46565">
    <property type="entry name" value="Chaperone J-domain"/>
    <property type="match status" value="1"/>
</dbReference>
<keyword evidence="1" id="KW-0143">Chaperone</keyword>
<reference evidence="5 6" key="1">
    <citation type="submission" date="2023-07" db="EMBL/GenBank/DDBJ databases">
        <title>Sorghum-associated microbial communities from plants grown in Nebraska, USA.</title>
        <authorList>
            <person name="Schachtman D."/>
        </authorList>
    </citation>
    <scope>NUCLEOTIDE SEQUENCE [LARGE SCALE GENOMIC DNA]</scope>
    <source>
        <strain evidence="5 6">DS1307</strain>
    </source>
</reference>
<dbReference type="Gene3D" id="2.60.260.20">
    <property type="entry name" value="Urease metallochaperone UreE, N-terminal domain"/>
    <property type="match status" value="2"/>
</dbReference>
<accession>A0ABT9PV25</accession>
<feature type="coiled-coil region" evidence="2">
    <location>
        <begin position="159"/>
        <end position="192"/>
    </location>
</feature>
<dbReference type="EMBL" id="JAUSRF010000009">
    <property type="protein sequence ID" value="MDP9838312.1"/>
    <property type="molecule type" value="Genomic_DNA"/>
</dbReference>
<dbReference type="PRINTS" id="PR00625">
    <property type="entry name" value="JDOMAIN"/>
</dbReference>
<name>A0ABT9PV25_9HYPH</name>
<feature type="compositionally biased region" description="Low complexity" evidence="3">
    <location>
        <begin position="104"/>
        <end position="137"/>
    </location>
</feature>
<dbReference type="CDD" id="cd10747">
    <property type="entry name" value="DnaJ_C"/>
    <property type="match status" value="1"/>
</dbReference>
<dbReference type="CDD" id="cd06257">
    <property type="entry name" value="DnaJ"/>
    <property type="match status" value="1"/>
</dbReference>
<dbReference type="Proteomes" id="UP001241472">
    <property type="component" value="Unassembled WGS sequence"/>
</dbReference>
<dbReference type="PROSITE" id="PS00636">
    <property type="entry name" value="DNAJ_1"/>
    <property type="match status" value="1"/>
</dbReference>
<feature type="region of interest" description="Disordered" evidence="3">
    <location>
        <begin position="194"/>
        <end position="224"/>
    </location>
</feature>
<keyword evidence="6" id="KW-1185">Reference proteome</keyword>
<comment type="caution">
    <text evidence="5">The sequence shown here is derived from an EMBL/GenBank/DDBJ whole genome shotgun (WGS) entry which is preliminary data.</text>
</comment>
<dbReference type="PANTHER" id="PTHR43096:SF52">
    <property type="entry name" value="DNAJ HOMOLOG 1, MITOCHONDRIAL-RELATED"/>
    <property type="match status" value="1"/>
</dbReference>
<dbReference type="RefSeq" id="WP_306836075.1">
    <property type="nucleotide sequence ID" value="NZ_JAUSRF010000009.1"/>
</dbReference>
<dbReference type="PANTHER" id="PTHR43096">
    <property type="entry name" value="DNAJ HOMOLOG 1, MITOCHONDRIAL-RELATED"/>
    <property type="match status" value="1"/>
</dbReference>
<dbReference type="Pfam" id="PF00226">
    <property type="entry name" value="DnaJ"/>
    <property type="match status" value="1"/>
</dbReference>
<sequence>MRDPYSVLGVKRNADADEIKAAWRSKAKSVHPDHNLDDPSATGRFAEVGQAYDVLKDPDKRRRYDKAADMHQTIMQQREAARQAEERAKAARANAEKVMEELARANAQRAQNQSQAQAKPKAAAQSQAHAQTQTNNADEPPVEDAEDMIERIFGSGDEATDAAREKAAAQAKAQAQQQAQQQAQAQAQAQAKAKADAAADTRAEAGSETVASADDNAAKAEPAPKQPLPMQAVELVAALVRRWRGAPPEKAPDMTAEVIVTLDDLIAQNTVPMHLADERDVKLPLEAGMTDGHVVRMKGQGLKMPSPIARGDLVVTVRVARHERFRLEGFDLHTVLAISLEDAVLGTETEVETPGGKVPITIPAWSGSDRSITLDGLGLADGDGGRGALVVELRVVLWEKPDEKVTDLMKHMRHGLYV</sequence>
<feature type="compositionally biased region" description="Basic and acidic residues" evidence="3">
    <location>
        <begin position="194"/>
        <end position="205"/>
    </location>
</feature>
<dbReference type="InterPro" id="IPR036869">
    <property type="entry name" value="J_dom_sf"/>
</dbReference>
<keyword evidence="2" id="KW-0175">Coiled coil</keyword>
<dbReference type="PROSITE" id="PS50076">
    <property type="entry name" value="DNAJ_2"/>
    <property type="match status" value="1"/>
</dbReference>
<evidence type="ECO:0000256" key="3">
    <source>
        <dbReference type="SAM" id="MobiDB-lite"/>
    </source>
</evidence>
<feature type="region of interest" description="Disordered" evidence="3">
    <location>
        <begin position="76"/>
        <end position="143"/>
    </location>
</feature>
<dbReference type="SMART" id="SM00271">
    <property type="entry name" value="DnaJ"/>
    <property type="match status" value="1"/>
</dbReference>
<evidence type="ECO:0000313" key="5">
    <source>
        <dbReference type="EMBL" id="MDP9838312.1"/>
    </source>
</evidence>
<dbReference type="InterPro" id="IPR001623">
    <property type="entry name" value="DnaJ_domain"/>
</dbReference>
<evidence type="ECO:0000256" key="1">
    <source>
        <dbReference type="ARBA" id="ARBA00023186"/>
    </source>
</evidence>
<dbReference type="InterPro" id="IPR008971">
    <property type="entry name" value="HSP40/DnaJ_pept-bd"/>
</dbReference>
<feature type="domain" description="J" evidence="4">
    <location>
        <begin position="3"/>
        <end position="68"/>
    </location>
</feature>
<evidence type="ECO:0000259" key="4">
    <source>
        <dbReference type="PROSITE" id="PS50076"/>
    </source>
</evidence>
<protein>
    <submittedName>
        <fullName evidence="5">DnaJ-class molecular chaperone</fullName>
    </submittedName>
</protein>
<gene>
    <name evidence="5" type="ORF">J2T09_003079</name>
</gene>
<organism evidence="5 6">
    <name type="scientific">Neorhizobium huautlense</name>
    <dbReference type="NCBI Taxonomy" id="67774"/>
    <lineage>
        <taxon>Bacteria</taxon>
        <taxon>Pseudomonadati</taxon>
        <taxon>Pseudomonadota</taxon>
        <taxon>Alphaproteobacteria</taxon>
        <taxon>Hyphomicrobiales</taxon>
        <taxon>Rhizobiaceae</taxon>
        <taxon>Rhizobium/Agrobacterium group</taxon>
        <taxon>Neorhizobium</taxon>
    </lineage>
</organism>
<evidence type="ECO:0000256" key="2">
    <source>
        <dbReference type="SAM" id="Coils"/>
    </source>
</evidence>
<proteinExistence type="predicted"/>
<feature type="compositionally biased region" description="Basic and acidic residues" evidence="3">
    <location>
        <begin position="79"/>
        <end position="103"/>
    </location>
</feature>